<reference evidence="3" key="1">
    <citation type="submission" date="2018-02" db="EMBL/GenBank/DDBJ databases">
        <authorList>
            <person name="Hausmann B."/>
        </authorList>
    </citation>
    <scope>NUCLEOTIDE SEQUENCE [LARGE SCALE GENOMIC DNA]</scope>
    <source>
        <strain evidence="3">Peat soil MAG SbA1</strain>
    </source>
</reference>
<evidence type="ECO:0000313" key="2">
    <source>
        <dbReference type="EMBL" id="SPF35148.1"/>
    </source>
</evidence>
<evidence type="ECO:0000256" key="1">
    <source>
        <dbReference type="SAM" id="MobiDB-lite"/>
    </source>
</evidence>
<feature type="compositionally biased region" description="Basic and acidic residues" evidence="1">
    <location>
        <begin position="1"/>
        <end position="25"/>
    </location>
</feature>
<dbReference type="Proteomes" id="UP000238701">
    <property type="component" value="Unassembled WGS sequence"/>
</dbReference>
<sequence length="145" mass="16831">MQHMDDRRPDRQTSKENTADKKPAREIQWSFDRNFQGWTCSQCEWNYPVPTLLNDPEAKNAYDRLASAKFREHKCADHPTRMTGVGPESFTSRIRKMVAHGYKPKDAVDLVVQEVAIEYPNQPKILDQARAEGEDFLRRLRAGLI</sequence>
<feature type="region of interest" description="Disordered" evidence="1">
    <location>
        <begin position="1"/>
        <end position="26"/>
    </location>
</feature>
<proteinExistence type="predicted"/>
<gene>
    <name evidence="2" type="ORF">SBA1_140038</name>
</gene>
<name>A0A2U3K6A4_9BACT</name>
<accession>A0A2U3K6A4</accession>
<dbReference type="EMBL" id="OMOD01000046">
    <property type="protein sequence ID" value="SPF35148.1"/>
    <property type="molecule type" value="Genomic_DNA"/>
</dbReference>
<organism evidence="2 3">
    <name type="scientific">Candidatus Sulfotelmatobacter kueseliae</name>
    <dbReference type="NCBI Taxonomy" id="2042962"/>
    <lineage>
        <taxon>Bacteria</taxon>
        <taxon>Pseudomonadati</taxon>
        <taxon>Acidobacteriota</taxon>
        <taxon>Terriglobia</taxon>
        <taxon>Terriglobales</taxon>
        <taxon>Candidatus Korobacteraceae</taxon>
        <taxon>Candidatus Sulfotelmatobacter</taxon>
    </lineage>
</organism>
<dbReference type="AlphaFoldDB" id="A0A2U3K6A4"/>
<evidence type="ECO:0000313" key="3">
    <source>
        <dbReference type="Proteomes" id="UP000238701"/>
    </source>
</evidence>
<protein>
    <submittedName>
        <fullName evidence="2">Uncharacterized protein</fullName>
    </submittedName>
</protein>